<keyword evidence="2" id="KW-0539">Nucleus</keyword>
<evidence type="ECO:0000256" key="1">
    <source>
        <dbReference type="ARBA" id="ARBA00004123"/>
    </source>
</evidence>
<evidence type="ECO:0000259" key="4">
    <source>
        <dbReference type="PROSITE" id="PS50048"/>
    </source>
</evidence>
<dbReference type="PROSITE" id="PS00463">
    <property type="entry name" value="ZN2_CY6_FUNGAL_1"/>
    <property type="match status" value="1"/>
</dbReference>
<feature type="domain" description="Zn(2)-C6 fungal-type" evidence="4">
    <location>
        <begin position="9"/>
        <end position="38"/>
    </location>
</feature>
<comment type="subcellular location">
    <subcellularLocation>
        <location evidence="1">Nucleus</location>
    </subcellularLocation>
</comment>
<dbReference type="CDD" id="cd00067">
    <property type="entry name" value="GAL4"/>
    <property type="match status" value="1"/>
</dbReference>
<proteinExistence type="predicted"/>
<keyword evidence="6" id="KW-1185">Reference proteome</keyword>
<evidence type="ECO:0000256" key="3">
    <source>
        <dbReference type="SAM" id="MobiDB-lite"/>
    </source>
</evidence>
<evidence type="ECO:0000313" key="5">
    <source>
        <dbReference type="EMBL" id="KAK3057768.1"/>
    </source>
</evidence>
<sequence>MQGARGILSCASCRQRKLKCDRKDPCGNCVAREAECVYAALPRGRSAGRSREVNNELGARLRRLEQLVSNVVSPSPANQQSGPTLSVPQQSLRQGSFGEESVNDSSDALESLYSSGSESSRIKPGRVVLDSSEIIYVSGDHWTSVCNEV</sequence>
<comment type="caution">
    <text evidence="5">The sequence shown here is derived from an EMBL/GenBank/DDBJ whole genome shotgun (WGS) entry which is preliminary data.</text>
</comment>
<protein>
    <recommendedName>
        <fullName evidence="4">Zn(2)-C6 fungal-type domain-containing protein</fullName>
    </recommendedName>
</protein>
<dbReference type="InterPro" id="IPR036864">
    <property type="entry name" value="Zn2-C6_fun-type_DNA-bd_sf"/>
</dbReference>
<feature type="region of interest" description="Disordered" evidence="3">
    <location>
        <begin position="71"/>
        <end position="122"/>
    </location>
</feature>
<organism evidence="5 6">
    <name type="scientific">Extremus antarcticus</name>
    <dbReference type="NCBI Taxonomy" id="702011"/>
    <lineage>
        <taxon>Eukaryota</taxon>
        <taxon>Fungi</taxon>
        <taxon>Dikarya</taxon>
        <taxon>Ascomycota</taxon>
        <taxon>Pezizomycotina</taxon>
        <taxon>Dothideomycetes</taxon>
        <taxon>Dothideomycetidae</taxon>
        <taxon>Mycosphaerellales</taxon>
        <taxon>Extremaceae</taxon>
        <taxon>Extremus</taxon>
    </lineage>
</organism>
<name>A0AAJ0GHR7_9PEZI</name>
<dbReference type="GO" id="GO:0008270">
    <property type="term" value="F:zinc ion binding"/>
    <property type="evidence" value="ECO:0007669"/>
    <property type="project" value="InterPro"/>
</dbReference>
<dbReference type="InterPro" id="IPR001138">
    <property type="entry name" value="Zn2Cys6_DnaBD"/>
</dbReference>
<dbReference type="Proteomes" id="UP001271007">
    <property type="component" value="Unassembled WGS sequence"/>
</dbReference>
<dbReference type="AlphaFoldDB" id="A0AAJ0GHR7"/>
<dbReference type="SMART" id="SM00066">
    <property type="entry name" value="GAL4"/>
    <property type="match status" value="1"/>
</dbReference>
<dbReference type="GO" id="GO:0000981">
    <property type="term" value="F:DNA-binding transcription factor activity, RNA polymerase II-specific"/>
    <property type="evidence" value="ECO:0007669"/>
    <property type="project" value="InterPro"/>
</dbReference>
<dbReference type="Gene3D" id="4.10.240.10">
    <property type="entry name" value="Zn(2)-C6 fungal-type DNA-binding domain"/>
    <property type="match status" value="1"/>
</dbReference>
<dbReference type="SUPFAM" id="SSF57701">
    <property type="entry name" value="Zn2/Cys6 DNA-binding domain"/>
    <property type="match status" value="1"/>
</dbReference>
<gene>
    <name evidence="5" type="ORF">LTR09_000843</name>
</gene>
<feature type="compositionally biased region" description="Low complexity" evidence="3">
    <location>
        <begin position="109"/>
        <end position="119"/>
    </location>
</feature>
<evidence type="ECO:0000313" key="6">
    <source>
        <dbReference type="Proteomes" id="UP001271007"/>
    </source>
</evidence>
<dbReference type="Pfam" id="PF00172">
    <property type="entry name" value="Zn_clus"/>
    <property type="match status" value="1"/>
</dbReference>
<dbReference type="InterPro" id="IPR050613">
    <property type="entry name" value="Sec_Metabolite_Reg"/>
</dbReference>
<reference evidence="5" key="1">
    <citation type="submission" date="2023-04" db="EMBL/GenBank/DDBJ databases">
        <title>Black Yeasts Isolated from many extreme environments.</title>
        <authorList>
            <person name="Coleine C."/>
            <person name="Stajich J.E."/>
            <person name="Selbmann L."/>
        </authorList>
    </citation>
    <scope>NUCLEOTIDE SEQUENCE</scope>
    <source>
        <strain evidence="5">CCFEE 5312</strain>
    </source>
</reference>
<dbReference type="GO" id="GO:0005634">
    <property type="term" value="C:nucleus"/>
    <property type="evidence" value="ECO:0007669"/>
    <property type="project" value="UniProtKB-SubCell"/>
</dbReference>
<feature type="compositionally biased region" description="Polar residues" evidence="3">
    <location>
        <begin position="71"/>
        <end position="94"/>
    </location>
</feature>
<dbReference type="EMBL" id="JAWDJX010000002">
    <property type="protein sequence ID" value="KAK3057768.1"/>
    <property type="molecule type" value="Genomic_DNA"/>
</dbReference>
<accession>A0AAJ0GHR7</accession>
<dbReference type="PROSITE" id="PS50048">
    <property type="entry name" value="ZN2_CY6_FUNGAL_2"/>
    <property type="match status" value="1"/>
</dbReference>
<dbReference type="PANTHER" id="PTHR31001">
    <property type="entry name" value="UNCHARACTERIZED TRANSCRIPTIONAL REGULATORY PROTEIN"/>
    <property type="match status" value="1"/>
</dbReference>
<evidence type="ECO:0000256" key="2">
    <source>
        <dbReference type="ARBA" id="ARBA00023242"/>
    </source>
</evidence>